<dbReference type="AlphaFoldDB" id="A0A3D2X8B3"/>
<name>A0A3D2X8B3_9FIRM</name>
<sequence>MYSNVRLQKEFVIDHPVVAYNRLLGGDFLMRIEIFTNDALKEKVQDYSRWQTLNGDYVEIATVGNTYIERCLDMLAQFSQKYPNHPLYDIWERYIQHFEEELFSRKISFVST</sequence>
<accession>A0A3D2X8B3</accession>
<evidence type="ECO:0000313" key="1">
    <source>
        <dbReference type="EMBL" id="HCL03380.1"/>
    </source>
</evidence>
<organism evidence="1 2">
    <name type="scientific">Lachnoclostridium phytofermentans</name>
    <dbReference type="NCBI Taxonomy" id="66219"/>
    <lineage>
        <taxon>Bacteria</taxon>
        <taxon>Bacillati</taxon>
        <taxon>Bacillota</taxon>
        <taxon>Clostridia</taxon>
        <taxon>Lachnospirales</taxon>
        <taxon>Lachnospiraceae</taxon>
    </lineage>
</organism>
<evidence type="ECO:0000313" key="2">
    <source>
        <dbReference type="Proteomes" id="UP000262969"/>
    </source>
</evidence>
<dbReference type="Proteomes" id="UP000262969">
    <property type="component" value="Unassembled WGS sequence"/>
</dbReference>
<comment type="caution">
    <text evidence="1">The sequence shown here is derived from an EMBL/GenBank/DDBJ whole genome shotgun (WGS) entry which is preliminary data.</text>
</comment>
<gene>
    <name evidence="1" type="ORF">DHW61_13400</name>
</gene>
<dbReference type="EMBL" id="DPVV01000448">
    <property type="protein sequence ID" value="HCL03380.1"/>
    <property type="molecule type" value="Genomic_DNA"/>
</dbReference>
<protein>
    <submittedName>
        <fullName evidence="1">Uncharacterized protein</fullName>
    </submittedName>
</protein>
<reference evidence="1 2" key="1">
    <citation type="journal article" date="2018" name="Nat. Biotechnol.">
        <title>A standardized bacterial taxonomy based on genome phylogeny substantially revises the tree of life.</title>
        <authorList>
            <person name="Parks D.H."/>
            <person name="Chuvochina M."/>
            <person name="Waite D.W."/>
            <person name="Rinke C."/>
            <person name="Skarshewski A."/>
            <person name="Chaumeil P.A."/>
            <person name="Hugenholtz P."/>
        </authorList>
    </citation>
    <scope>NUCLEOTIDE SEQUENCE [LARGE SCALE GENOMIC DNA]</scope>
    <source>
        <strain evidence="1">UBA11728</strain>
    </source>
</reference>
<proteinExistence type="predicted"/>